<dbReference type="EMBL" id="JAVRBK010000010">
    <property type="protein sequence ID" value="KAK5638570.1"/>
    <property type="molecule type" value="Genomic_DNA"/>
</dbReference>
<dbReference type="PANTHER" id="PTHR10174">
    <property type="entry name" value="ALPHA-TOCOPHEROL TRANSFER PROTEIN-RELATED"/>
    <property type="match status" value="1"/>
</dbReference>
<dbReference type="PROSITE" id="PS50191">
    <property type="entry name" value="CRAL_TRIO"/>
    <property type="match status" value="1"/>
</dbReference>
<dbReference type="SMART" id="SM00516">
    <property type="entry name" value="SEC14"/>
    <property type="match status" value="1"/>
</dbReference>
<dbReference type="CDD" id="cd00170">
    <property type="entry name" value="SEC14"/>
    <property type="match status" value="2"/>
</dbReference>
<evidence type="ECO:0000313" key="3">
    <source>
        <dbReference type="Proteomes" id="UP001329430"/>
    </source>
</evidence>
<reference evidence="2 3" key="1">
    <citation type="journal article" date="2024" name="Insects">
        <title>An Improved Chromosome-Level Genome Assembly of the Firefly Pyrocoelia pectoralis.</title>
        <authorList>
            <person name="Fu X."/>
            <person name="Meyer-Rochow V.B."/>
            <person name="Ballantyne L."/>
            <person name="Zhu X."/>
        </authorList>
    </citation>
    <scope>NUCLEOTIDE SEQUENCE [LARGE SCALE GENOMIC DNA]</scope>
    <source>
        <strain evidence="2">XCY_ONT2</strain>
    </source>
</reference>
<accession>A0AAN7Z6W2</accession>
<comment type="caution">
    <text evidence="2">The sequence shown here is derived from an EMBL/GenBank/DDBJ whole genome shotgun (WGS) entry which is preliminary data.</text>
</comment>
<sequence>MEIRPLQHELQEKAILELNEDPGRIQEAFDHIREWLRKQPHLNIRKDDQTMIAFFRGCKWNLQIVKQKLDYFYSFKSLTPEFFVGIDPLSPNIQKVLKAKMIFPLPMVKNYFGPVIVMYIAKNMDINETPLVEILKVFFMTLDILLREDDRFVVSGLTFLADHDQCPVSYFLQCTPTIMKNCVKSIQNAYPVRTKNMIFFNSLTLFETIFNTLAKPFLNAKMSERIQVLNTQNSKKFLSEFPKKLLPKEYGGTNGSVKDLRTPPLHYGGIKQSLLFQWLLCQTPPPEKAIAELNEDPRRIQEAFDHIREWLRKQPHLNVRKDDQTMIAFFRGCKWNLQIVKQKLDYFYSFKSHTPEFFRDIDPLSPEIQKVLKAGLIFPLPMVKNYIGPVIVMYNLTNVDVNETPFVENAKVFFMTLDLLLKENDDFVVSGLTFLVDHDQCPFSYFLQCTPTLMKNCVKGIQNAYPVRTKNMVFFNSLTVFETICNTLIKPFMNAKIRQRVLVSPHVVLEKWKDKIESYREWFIEGGKYVTNEKLRIDKTMLFEHDIGVDGTFRNLLID</sequence>
<evidence type="ECO:0000313" key="2">
    <source>
        <dbReference type="EMBL" id="KAK5638570.1"/>
    </source>
</evidence>
<dbReference type="PRINTS" id="PR00180">
    <property type="entry name" value="CRETINALDHBP"/>
</dbReference>
<dbReference type="Proteomes" id="UP001329430">
    <property type="component" value="Chromosome 10"/>
</dbReference>
<dbReference type="GO" id="GO:1902936">
    <property type="term" value="F:phosphatidylinositol bisphosphate binding"/>
    <property type="evidence" value="ECO:0007669"/>
    <property type="project" value="TreeGrafter"/>
</dbReference>
<dbReference type="InterPro" id="IPR036865">
    <property type="entry name" value="CRAL-TRIO_dom_sf"/>
</dbReference>
<dbReference type="AlphaFoldDB" id="A0AAN7Z6W2"/>
<organism evidence="2 3">
    <name type="scientific">Pyrocoelia pectoralis</name>
    <dbReference type="NCBI Taxonomy" id="417401"/>
    <lineage>
        <taxon>Eukaryota</taxon>
        <taxon>Metazoa</taxon>
        <taxon>Ecdysozoa</taxon>
        <taxon>Arthropoda</taxon>
        <taxon>Hexapoda</taxon>
        <taxon>Insecta</taxon>
        <taxon>Pterygota</taxon>
        <taxon>Neoptera</taxon>
        <taxon>Endopterygota</taxon>
        <taxon>Coleoptera</taxon>
        <taxon>Polyphaga</taxon>
        <taxon>Elateriformia</taxon>
        <taxon>Elateroidea</taxon>
        <taxon>Lampyridae</taxon>
        <taxon>Lampyrinae</taxon>
        <taxon>Pyrocoelia</taxon>
    </lineage>
</organism>
<name>A0AAN7Z6W2_9COLE</name>
<dbReference type="GO" id="GO:0016020">
    <property type="term" value="C:membrane"/>
    <property type="evidence" value="ECO:0007669"/>
    <property type="project" value="TreeGrafter"/>
</dbReference>
<dbReference type="Gene3D" id="3.40.525.10">
    <property type="entry name" value="CRAL-TRIO lipid binding domain"/>
    <property type="match status" value="2"/>
</dbReference>
<dbReference type="InterPro" id="IPR001251">
    <property type="entry name" value="CRAL-TRIO_dom"/>
</dbReference>
<dbReference type="Pfam" id="PF00650">
    <property type="entry name" value="CRAL_TRIO"/>
    <property type="match status" value="2"/>
</dbReference>
<proteinExistence type="predicted"/>
<feature type="domain" description="CRAL-TRIO" evidence="1">
    <location>
        <begin position="90"/>
        <end position="258"/>
    </location>
</feature>
<dbReference type="InterPro" id="IPR036273">
    <property type="entry name" value="CRAL/TRIO_N_dom_sf"/>
</dbReference>
<protein>
    <recommendedName>
        <fullName evidence="1">CRAL-TRIO domain-containing protein</fullName>
    </recommendedName>
</protein>
<dbReference type="SUPFAM" id="SSF52087">
    <property type="entry name" value="CRAL/TRIO domain"/>
    <property type="match status" value="2"/>
</dbReference>
<keyword evidence="3" id="KW-1185">Reference proteome</keyword>
<dbReference type="Gene3D" id="1.10.8.20">
    <property type="entry name" value="N-terminal domain of phosphatidylinositol transfer protein sec14p"/>
    <property type="match status" value="2"/>
</dbReference>
<dbReference type="SUPFAM" id="SSF46938">
    <property type="entry name" value="CRAL/TRIO N-terminal domain"/>
    <property type="match status" value="2"/>
</dbReference>
<evidence type="ECO:0000259" key="1">
    <source>
        <dbReference type="PROSITE" id="PS50191"/>
    </source>
</evidence>
<dbReference type="PANTHER" id="PTHR10174:SF224">
    <property type="entry name" value="RETINOL-BINDING PROTEIN PINTA"/>
    <property type="match status" value="1"/>
</dbReference>
<gene>
    <name evidence="2" type="ORF">RI129_012865</name>
</gene>
<dbReference type="Gene3D" id="1.20.5.1200">
    <property type="entry name" value="Alpha-tocopherol transfer"/>
    <property type="match status" value="2"/>
</dbReference>